<dbReference type="PANTHER" id="PTHR35007">
    <property type="entry name" value="INTEGRAL MEMBRANE PROTEIN-RELATED"/>
    <property type="match status" value="1"/>
</dbReference>
<accession>A0A4Y8KKM4</accession>
<keyword evidence="2" id="KW-0812">Transmembrane</keyword>
<feature type="region of interest" description="Disordered" evidence="1">
    <location>
        <begin position="1"/>
        <end position="23"/>
    </location>
</feature>
<evidence type="ECO:0008006" key="5">
    <source>
        <dbReference type="Google" id="ProtNLM"/>
    </source>
</evidence>
<name>A0A4Y8KKM4_9MICO</name>
<dbReference type="AlphaFoldDB" id="A0A4Y8KKM4"/>
<keyword evidence="2" id="KW-0472">Membrane</keyword>
<dbReference type="OrthoDB" id="3267562at2"/>
<protein>
    <recommendedName>
        <fullName evidence="5">Type II secretion system protein GspF domain-containing protein</fullName>
    </recommendedName>
</protein>
<dbReference type="EMBL" id="SOHQ01000032">
    <property type="protein sequence ID" value="TFD77109.1"/>
    <property type="molecule type" value="Genomic_DNA"/>
</dbReference>
<dbReference type="PANTHER" id="PTHR35007:SF4">
    <property type="entry name" value="CONSERVED TRANSMEMBRANE PROTEIN-RELATED"/>
    <property type="match status" value="1"/>
</dbReference>
<feature type="transmembrane region" description="Helical" evidence="2">
    <location>
        <begin position="187"/>
        <end position="204"/>
    </location>
</feature>
<gene>
    <name evidence="3" type="ORF">E3T53_12140</name>
</gene>
<proteinExistence type="predicted"/>
<organism evidence="3 4">
    <name type="scientific">Cryobacterium psychrophilum</name>
    <dbReference type="NCBI Taxonomy" id="41988"/>
    <lineage>
        <taxon>Bacteria</taxon>
        <taxon>Bacillati</taxon>
        <taxon>Actinomycetota</taxon>
        <taxon>Actinomycetes</taxon>
        <taxon>Micrococcales</taxon>
        <taxon>Microbacteriaceae</taxon>
        <taxon>Cryobacterium</taxon>
    </lineage>
</organism>
<evidence type="ECO:0000256" key="2">
    <source>
        <dbReference type="SAM" id="Phobius"/>
    </source>
</evidence>
<evidence type="ECO:0000256" key="1">
    <source>
        <dbReference type="SAM" id="MobiDB-lite"/>
    </source>
</evidence>
<sequence length="372" mass="38778">MGRRADLAPGAQRGLGRRWPGRRWTRRRGADTVPLDEVAAVTQRIAVLLSAGVSPASAWTYLLPEASPEQSAPEQSWPPLQSLGERMPLAGPAPESGQVTADIIRAAVEAASRGQSVADAVAGGARSIGGQVGDAWLGLAAAWAVATAAGAPLATCLRDLAASFRELGQLNRDLQVALAGPRATARLVMGLPVGGIAVGALMGFNALHVLFFTVPGWLCLLGAGGLMHVAARWNRRLVRAATRAEATPGLELDLMAIAMAGGASVDRARSLVQETSERFGIRSRAGTHEPRGDDPMGRVLRLSQRAGVPAAELLRSEASQARRDARSAGQRRSEALAVTLMLPLGVCVLPAFMLVGVVPLVLSILSTTLGSF</sequence>
<evidence type="ECO:0000313" key="3">
    <source>
        <dbReference type="EMBL" id="TFD77109.1"/>
    </source>
</evidence>
<evidence type="ECO:0000313" key="4">
    <source>
        <dbReference type="Proteomes" id="UP000298218"/>
    </source>
</evidence>
<feature type="transmembrane region" description="Helical" evidence="2">
    <location>
        <begin position="210"/>
        <end position="231"/>
    </location>
</feature>
<comment type="caution">
    <text evidence="3">The sequence shown here is derived from an EMBL/GenBank/DDBJ whole genome shotgun (WGS) entry which is preliminary data.</text>
</comment>
<dbReference type="GO" id="GO:0005886">
    <property type="term" value="C:plasma membrane"/>
    <property type="evidence" value="ECO:0007669"/>
    <property type="project" value="UniProtKB-SubCell"/>
</dbReference>
<keyword evidence="2" id="KW-1133">Transmembrane helix</keyword>
<feature type="transmembrane region" description="Helical" evidence="2">
    <location>
        <begin position="335"/>
        <end position="362"/>
    </location>
</feature>
<dbReference type="Proteomes" id="UP000298218">
    <property type="component" value="Unassembled WGS sequence"/>
</dbReference>
<reference evidence="3 4" key="1">
    <citation type="submission" date="2019-03" db="EMBL/GenBank/DDBJ databases">
        <title>Genomics of glacier-inhabiting Cryobacterium strains.</title>
        <authorList>
            <person name="Liu Q."/>
            <person name="Xin Y.-H."/>
        </authorList>
    </citation>
    <scope>NUCLEOTIDE SEQUENCE [LARGE SCALE GENOMIC DNA]</scope>
    <source>
        <strain evidence="3 4">CGMCC 1.4292</strain>
    </source>
</reference>
<keyword evidence="4" id="KW-1185">Reference proteome</keyword>